<feature type="region of interest" description="Disordered" evidence="1">
    <location>
        <begin position="86"/>
        <end position="138"/>
    </location>
</feature>
<evidence type="ECO:0000313" key="2">
    <source>
        <dbReference type="EMBL" id="OAA33207.1"/>
    </source>
</evidence>
<evidence type="ECO:0000256" key="1">
    <source>
        <dbReference type="SAM" id="MobiDB-lite"/>
    </source>
</evidence>
<comment type="caution">
    <text evidence="2">The sequence shown here is derived from an EMBL/GenBank/DDBJ whole genome shotgun (WGS) entry which is preliminary data.</text>
</comment>
<keyword evidence="3" id="KW-1185">Reference proteome</keyword>
<feature type="compositionally biased region" description="Basic and acidic residues" evidence="1">
    <location>
        <begin position="115"/>
        <end position="127"/>
    </location>
</feature>
<dbReference type="Proteomes" id="UP000078544">
    <property type="component" value="Unassembled WGS sequence"/>
</dbReference>
<sequence length="172" mass="18626">MDVSSSGIPPDVVDWGCSRARRPICWNRDTVDAIGELRNRLAEDIAVRKSAHAVIGLLAQILGDVIRPPCTNCHYGRGDWPDMLSELSDVGSAAMDTDSTDSESRSGQPATDDEEKQRHPGDARKSQGEPSTEEGMAIALDESDIALVEVAGLMAQPLMTLSELESEIDGWY</sequence>
<gene>
    <name evidence="2" type="ORF">AAL_00672</name>
</gene>
<protein>
    <submittedName>
        <fullName evidence="2">Uncharacterized protein</fullName>
    </submittedName>
</protein>
<name>A0A166V2K3_9HYPO</name>
<accession>A0A166V2K3</accession>
<dbReference type="AlphaFoldDB" id="A0A166V2K3"/>
<organism evidence="2 3">
    <name type="scientific">Moelleriella libera RCEF 2490</name>
    <dbReference type="NCBI Taxonomy" id="1081109"/>
    <lineage>
        <taxon>Eukaryota</taxon>
        <taxon>Fungi</taxon>
        <taxon>Dikarya</taxon>
        <taxon>Ascomycota</taxon>
        <taxon>Pezizomycotina</taxon>
        <taxon>Sordariomycetes</taxon>
        <taxon>Hypocreomycetidae</taxon>
        <taxon>Hypocreales</taxon>
        <taxon>Clavicipitaceae</taxon>
        <taxon>Moelleriella</taxon>
    </lineage>
</organism>
<proteinExistence type="predicted"/>
<dbReference type="EMBL" id="AZGY01000001">
    <property type="protein sequence ID" value="OAA33207.1"/>
    <property type="molecule type" value="Genomic_DNA"/>
</dbReference>
<evidence type="ECO:0000313" key="3">
    <source>
        <dbReference type="Proteomes" id="UP000078544"/>
    </source>
</evidence>
<reference evidence="2 3" key="1">
    <citation type="journal article" date="2016" name="Genome Biol. Evol.">
        <title>Divergent and convergent evolution of fungal pathogenicity.</title>
        <authorList>
            <person name="Shang Y."/>
            <person name="Xiao G."/>
            <person name="Zheng P."/>
            <person name="Cen K."/>
            <person name="Zhan S."/>
            <person name="Wang C."/>
        </authorList>
    </citation>
    <scope>NUCLEOTIDE SEQUENCE [LARGE SCALE GENOMIC DNA]</scope>
    <source>
        <strain evidence="2 3">RCEF 2490</strain>
    </source>
</reference>